<dbReference type="SUPFAM" id="SSF55874">
    <property type="entry name" value="ATPase domain of HSP90 chaperone/DNA topoisomerase II/histidine kinase"/>
    <property type="match status" value="1"/>
</dbReference>
<dbReference type="EC" id="2.7.13.3" evidence="3"/>
<dbReference type="InterPro" id="IPR036097">
    <property type="entry name" value="HisK_dim/P_sf"/>
</dbReference>
<dbReference type="GO" id="GO:0005524">
    <property type="term" value="F:ATP binding"/>
    <property type="evidence" value="ECO:0007669"/>
    <property type="project" value="UniProtKB-KW"/>
</dbReference>
<dbReference type="InterPro" id="IPR005467">
    <property type="entry name" value="His_kinase_dom"/>
</dbReference>
<evidence type="ECO:0000256" key="11">
    <source>
        <dbReference type="ARBA" id="ARBA00023136"/>
    </source>
</evidence>
<keyword evidence="4" id="KW-1003">Cell membrane</keyword>
<dbReference type="SMART" id="SM00388">
    <property type="entry name" value="HisKA"/>
    <property type="match status" value="1"/>
</dbReference>
<keyword evidence="9" id="KW-0067">ATP-binding</keyword>
<dbReference type="SUPFAM" id="SSF55781">
    <property type="entry name" value="GAF domain-like"/>
    <property type="match status" value="1"/>
</dbReference>
<accession>A0A8J6TFL7</accession>
<proteinExistence type="predicted"/>
<dbReference type="InterPro" id="IPR004358">
    <property type="entry name" value="Sig_transdc_His_kin-like_C"/>
</dbReference>
<evidence type="ECO:0000259" key="12">
    <source>
        <dbReference type="PROSITE" id="PS50109"/>
    </source>
</evidence>
<organism evidence="13 14">
    <name type="scientific">Candidatus Desulfolinea nitratireducens</name>
    <dbReference type="NCBI Taxonomy" id="2841698"/>
    <lineage>
        <taxon>Bacteria</taxon>
        <taxon>Bacillati</taxon>
        <taxon>Chloroflexota</taxon>
        <taxon>Anaerolineae</taxon>
        <taxon>Anaerolineales</taxon>
        <taxon>Anaerolineales incertae sedis</taxon>
        <taxon>Candidatus Desulfolinea</taxon>
    </lineage>
</organism>
<evidence type="ECO:0000313" key="13">
    <source>
        <dbReference type="EMBL" id="MBC8335593.1"/>
    </source>
</evidence>
<dbReference type="Gene3D" id="1.10.287.130">
    <property type="match status" value="1"/>
</dbReference>
<comment type="catalytic activity">
    <reaction evidence="1">
        <text>ATP + protein L-histidine = ADP + protein N-phospho-L-histidine.</text>
        <dbReference type="EC" id="2.7.13.3"/>
    </reaction>
</comment>
<keyword evidence="6" id="KW-0808">Transferase</keyword>
<evidence type="ECO:0000256" key="7">
    <source>
        <dbReference type="ARBA" id="ARBA00022741"/>
    </source>
</evidence>
<gene>
    <name evidence="13" type="ORF">H8E29_10025</name>
</gene>
<dbReference type="PROSITE" id="PS50109">
    <property type="entry name" value="HIS_KIN"/>
    <property type="match status" value="1"/>
</dbReference>
<dbReference type="InterPro" id="IPR029016">
    <property type="entry name" value="GAF-like_dom_sf"/>
</dbReference>
<reference evidence="13 14" key="1">
    <citation type="submission" date="2020-08" db="EMBL/GenBank/DDBJ databases">
        <title>Bridging the membrane lipid divide: bacteria of the FCB group superphylum have the potential to synthesize archaeal ether lipids.</title>
        <authorList>
            <person name="Villanueva L."/>
            <person name="Von Meijenfeldt F.A.B."/>
            <person name="Westbye A.B."/>
            <person name="Yadav S."/>
            <person name="Hopmans E.C."/>
            <person name="Dutilh B.E."/>
            <person name="Sinninghe Damste J.S."/>
        </authorList>
    </citation>
    <scope>NUCLEOTIDE SEQUENCE [LARGE SCALE GENOMIC DNA]</scope>
    <source>
        <strain evidence="13">NIOZ-UU36</strain>
    </source>
</reference>
<evidence type="ECO:0000256" key="2">
    <source>
        <dbReference type="ARBA" id="ARBA00004236"/>
    </source>
</evidence>
<evidence type="ECO:0000256" key="9">
    <source>
        <dbReference type="ARBA" id="ARBA00022840"/>
    </source>
</evidence>
<keyword evidence="10" id="KW-0902">Two-component regulatory system</keyword>
<keyword evidence="5" id="KW-0597">Phosphoprotein</keyword>
<dbReference type="Proteomes" id="UP000614469">
    <property type="component" value="Unassembled WGS sequence"/>
</dbReference>
<dbReference type="FunFam" id="3.30.565.10:FF:000023">
    <property type="entry name" value="PAS domain-containing sensor histidine kinase"/>
    <property type="match status" value="1"/>
</dbReference>
<dbReference type="Gene3D" id="3.30.565.10">
    <property type="entry name" value="Histidine kinase-like ATPase, C-terminal domain"/>
    <property type="match status" value="1"/>
</dbReference>
<keyword evidence="7" id="KW-0547">Nucleotide-binding</keyword>
<dbReference type="PANTHER" id="PTHR43711:SF1">
    <property type="entry name" value="HISTIDINE KINASE 1"/>
    <property type="match status" value="1"/>
</dbReference>
<dbReference type="SMART" id="SM00065">
    <property type="entry name" value="GAF"/>
    <property type="match status" value="1"/>
</dbReference>
<evidence type="ECO:0000256" key="8">
    <source>
        <dbReference type="ARBA" id="ARBA00022777"/>
    </source>
</evidence>
<evidence type="ECO:0000256" key="5">
    <source>
        <dbReference type="ARBA" id="ARBA00022553"/>
    </source>
</evidence>
<dbReference type="Pfam" id="PF00512">
    <property type="entry name" value="HisKA"/>
    <property type="match status" value="1"/>
</dbReference>
<dbReference type="Gene3D" id="3.30.450.40">
    <property type="match status" value="1"/>
</dbReference>
<keyword evidence="8 13" id="KW-0418">Kinase</keyword>
<evidence type="ECO:0000256" key="10">
    <source>
        <dbReference type="ARBA" id="ARBA00023012"/>
    </source>
</evidence>
<dbReference type="CDD" id="cd00082">
    <property type="entry name" value="HisKA"/>
    <property type="match status" value="1"/>
</dbReference>
<evidence type="ECO:0000313" key="14">
    <source>
        <dbReference type="Proteomes" id="UP000614469"/>
    </source>
</evidence>
<dbReference type="AlphaFoldDB" id="A0A8J6TFL7"/>
<keyword evidence="11" id="KW-0472">Membrane</keyword>
<sequence>MDSKTKKLANYRRLVEISHDLASTLDLNTLLYRIVKVSAEIADAAEASILLYDEAAKQLHFQVATNMDLPNIRGLAVPLEGSIAGWIVTNREAVRVNNVKEDSRYFSGIENATSFMTHSILGVPLITKDKVIGVLEVLNKREGDFTDVDEELMLVLGAQAAVAIQNTRLFQQSDLISEFVHELRTPLASLSTATYLLLRPEISQQQHDQIVNNIHSETLRLSALTSSFLDLSRLESGRVQFRFEIFSVKKLYTECQEIMHSKAAEDNIQIKIEVPSTLPDLEADPNKLKQVILNLLSNAIKYNRPNGKIVLQAKKEREEIRLTVKDTGYGIPEESMPNLFNKFFRVRETESSVAGTGLGLAISKQIVLGHKGTIEVKSKLGKGTSFIIRLPLRAAR</sequence>
<evidence type="ECO:0000256" key="1">
    <source>
        <dbReference type="ARBA" id="ARBA00000085"/>
    </source>
</evidence>
<feature type="domain" description="Histidine kinase" evidence="12">
    <location>
        <begin position="178"/>
        <end position="394"/>
    </location>
</feature>
<comment type="caution">
    <text evidence="13">The sequence shown here is derived from an EMBL/GenBank/DDBJ whole genome shotgun (WGS) entry which is preliminary data.</text>
</comment>
<dbReference type="InterPro" id="IPR050736">
    <property type="entry name" value="Sensor_HK_Regulatory"/>
</dbReference>
<dbReference type="Pfam" id="PF13185">
    <property type="entry name" value="GAF_2"/>
    <property type="match status" value="1"/>
</dbReference>
<name>A0A8J6TFL7_9CHLR</name>
<dbReference type="InterPro" id="IPR003594">
    <property type="entry name" value="HATPase_dom"/>
</dbReference>
<dbReference type="PRINTS" id="PR00344">
    <property type="entry name" value="BCTRLSENSOR"/>
</dbReference>
<evidence type="ECO:0000256" key="6">
    <source>
        <dbReference type="ARBA" id="ARBA00022679"/>
    </source>
</evidence>
<dbReference type="InterPro" id="IPR003018">
    <property type="entry name" value="GAF"/>
</dbReference>
<dbReference type="InterPro" id="IPR036890">
    <property type="entry name" value="HATPase_C_sf"/>
</dbReference>
<dbReference type="GO" id="GO:0000155">
    <property type="term" value="F:phosphorelay sensor kinase activity"/>
    <property type="evidence" value="ECO:0007669"/>
    <property type="project" value="InterPro"/>
</dbReference>
<evidence type="ECO:0000256" key="4">
    <source>
        <dbReference type="ARBA" id="ARBA00022475"/>
    </source>
</evidence>
<dbReference type="SMART" id="SM00387">
    <property type="entry name" value="HATPase_c"/>
    <property type="match status" value="1"/>
</dbReference>
<dbReference type="GO" id="GO:0005886">
    <property type="term" value="C:plasma membrane"/>
    <property type="evidence" value="ECO:0007669"/>
    <property type="project" value="UniProtKB-SubCell"/>
</dbReference>
<dbReference type="EMBL" id="JACNJN010000115">
    <property type="protein sequence ID" value="MBC8335593.1"/>
    <property type="molecule type" value="Genomic_DNA"/>
</dbReference>
<evidence type="ECO:0000256" key="3">
    <source>
        <dbReference type="ARBA" id="ARBA00012438"/>
    </source>
</evidence>
<protein>
    <recommendedName>
        <fullName evidence="3">histidine kinase</fullName>
        <ecNumber evidence="3">2.7.13.3</ecNumber>
    </recommendedName>
</protein>
<dbReference type="SUPFAM" id="SSF47384">
    <property type="entry name" value="Homodimeric domain of signal transducing histidine kinase"/>
    <property type="match status" value="1"/>
</dbReference>
<dbReference type="PANTHER" id="PTHR43711">
    <property type="entry name" value="TWO-COMPONENT HISTIDINE KINASE"/>
    <property type="match status" value="1"/>
</dbReference>
<dbReference type="InterPro" id="IPR003661">
    <property type="entry name" value="HisK_dim/P_dom"/>
</dbReference>
<dbReference type="Pfam" id="PF02518">
    <property type="entry name" value="HATPase_c"/>
    <property type="match status" value="1"/>
</dbReference>
<comment type="subcellular location">
    <subcellularLocation>
        <location evidence="2">Cell membrane</location>
    </subcellularLocation>
</comment>
<dbReference type="CDD" id="cd00075">
    <property type="entry name" value="HATPase"/>
    <property type="match status" value="1"/>
</dbReference>